<dbReference type="AlphaFoldDB" id="B0RQ14"/>
<organism evidence="1 2">
    <name type="scientific">Xanthomonas campestris pv. campestris (strain B100)</name>
    <dbReference type="NCBI Taxonomy" id="509169"/>
    <lineage>
        <taxon>Bacteria</taxon>
        <taxon>Pseudomonadati</taxon>
        <taxon>Pseudomonadota</taxon>
        <taxon>Gammaproteobacteria</taxon>
        <taxon>Lysobacterales</taxon>
        <taxon>Lysobacteraceae</taxon>
        <taxon>Xanthomonas</taxon>
    </lineage>
</organism>
<dbReference type="KEGG" id="xca:xcc-b100_1201"/>
<dbReference type="Proteomes" id="UP000001188">
    <property type="component" value="Chromosome"/>
</dbReference>
<sequence length="72" mass="7438">MILSWCSAPDAAYNNPSSSVTHGCDQRILNASLSTLAVSTLVAYIPAAAFLGCTASAALERPHAVLSISVYP</sequence>
<dbReference type="EMBL" id="AM920689">
    <property type="protein sequence ID" value="CAP50549.1"/>
    <property type="molecule type" value="Genomic_DNA"/>
</dbReference>
<gene>
    <name evidence="1" type="ORF">XCCB100_1201</name>
</gene>
<evidence type="ECO:0000313" key="2">
    <source>
        <dbReference type="Proteomes" id="UP000001188"/>
    </source>
</evidence>
<reference evidence="1 2" key="1">
    <citation type="journal article" date="2008" name="J. Biotechnol.">
        <title>The genome of Xanthomonas campestris pv. campestris B100 and its use for the reconstruction of metabolic pathways involved in xanthan biosynthesis.</title>
        <authorList>
            <person name="Vorholter F.J."/>
            <person name="Schneiker S."/>
            <person name="Goesmann A."/>
            <person name="Krause L."/>
            <person name="Bekel T."/>
            <person name="Kaiser O."/>
            <person name="Linke B."/>
            <person name="Patschkowski T."/>
            <person name="Ruckert C."/>
            <person name="Schmid J."/>
            <person name="Sidhu V.K."/>
            <person name="Sieber V."/>
            <person name="Tauch A."/>
            <person name="Watt S.A."/>
            <person name="Weisshaar B."/>
            <person name="Becker A."/>
            <person name="Niehaus K."/>
            <person name="Puhler A."/>
        </authorList>
    </citation>
    <scope>NUCLEOTIDE SEQUENCE [LARGE SCALE GENOMIC DNA]</scope>
    <source>
        <strain evidence="1 2">B100</strain>
    </source>
</reference>
<name>B0RQ14_XANCB</name>
<accession>B0RQ14</accession>
<dbReference type="HOGENOM" id="CLU_2721301_0_0_6"/>
<protein>
    <submittedName>
        <fullName evidence="1">Uncharacterized protein</fullName>
    </submittedName>
</protein>
<proteinExistence type="predicted"/>
<evidence type="ECO:0000313" key="1">
    <source>
        <dbReference type="EMBL" id="CAP50549.1"/>
    </source>
</evidence>